<evidence type="ECO:0000313" key="2">
    <source>
        <dbReference type="EMBL" id="RRR68991.1"/>
    </source>
</evidence>
<dbReference type="InterPro" id="IPR011335">
    <property type="entry name" value="Restrct_endonuc-II-like"/>
</dbReference>
<dbReference type="GO" id="GO:0004519">
    <property type="term" value="F:endonuclease activity"/>
    <property type="evidence" value="ECO:0007669"/>
    <property type="project" value="UniProtKB-KW"/>
</dbReference>
<dbReference type="InterPro" id="IPR008538">
    <property type="entry name" value="Uma2"/>
</dbReference>
<gene>
    <name evidence="2" type="ORF">EI684_16780</name>
</gene>
<comment type="caution">
    <text evidence="2">The sequence shown here is derived from an EMBL/GenBank/DDBJ whole genome shotgun (WGS) entry which is preliminary data.</text>
</comment>
<keyword evidence="2" id="KW-0540">Nuclease</keyword>
<dbReference type="AlphaFoldDB" id="A0A426TUN1"/>
<dbReference type="Proteomes" id="UP000280307">
    <property type="component" value="Unassembled WGS sequence"/>
</dbReference>
<evidence type="ECO:0000259" key="1">
    <source>
        <dbReference type="Pfam" id="PF05685"/>
    </source>
</evidence>
<evidence type="ECO:0000313" key="3">
    <source>
        <dbReference type="Proteomes" id="UP000280307"/>
    </source>
</evidence>
<keyword evidence="2" id="KW-0378">Hydrolase</keyword>
<proteinExistence type="predicted"/>
<sequence>MLTSVAPAKLKLTWTDSGEELDGEAFQGLWSDAFYLHLSNQSTRLIEFSDGVLEVLPMPTNRHQSMLALLYELFVALVRPLGGKVLFSALRMRIRPGKFREPDLLLLLDKHDARKQEAYWLGADLVLEVVSPDDPERDTVVKRGDYAEGGIPEYWIVNPLDESITVLTLDGSAYREHGRFLRGTTATSLLLPELRVAVDAVFDAE</sequence>
<accession>A0A426TUN1</accession>
<organism evidence="2 3">
    <name type="scientific">Candidatus Viridilinea halotolerans</name>
    <dbReference type="NCBI Taxonomy" id="2491704"/>
    <lineage>
        <taxon>Bacteria</taxon>
        <taxon>Bacillati</taxon>
        <taxon>Chloroflexota</taxon>
        <taxon>Chloroflexia</taxon>
        <taxon>Chloroflexales</taxon>
        <taxon>Chloroflexineae</taxon>
        <taxon>Oscillochloridaceae</taxon>
        <taxon>Candidatus Viridilinea</taxon>
    </lineage>
</organism>
<dbReference type="PANTHER" id="PTHR34107:SF2">
    <property type="entry name" value="SLL0888 PROTEIN"/>
    <property type="match status" value="1"/>
</dbReference>
<dbReference type="SUPFAM" id="SSF52980">
    <property type="entry name" value="Restriction endonuclease-like"/>
    <property type="match status" value="1"/>
</dbReference>
<dbReference type="EMBL" id="RSAS01000678">
    <property type="protein sequence ID" value="RRR68991.1"/>
    <property type="molecule type" value="Genomic_DNA"/>
</dbReference>
<keyword evidence="2" id="KW-0255">Endonuclease</keyword>
<dbReference type="Gene3D" id="3.90.1570.10">
    <property type="entry name" value="tt1808, chain A"/>
    <property type="match status" value="1"/>
</dbReference>
<dbReference type="Pfam" id="PF05685">
    <property type="entry name" value="Uma2"/>
    <property type="match status" value="1"/>
</dbReference>
<feature type="domain" description="Putative restriction endonuclease" evidence="1">
    <location>
        <begin position="35"/>
        <end position="198"/>
    </location>
</feature>
<dbReference type="PANTHER" id="PTHR34107">
    <property type="entry name" value="SLL0198 PROTEIN-RELATED"/>
    <property type="match status" value="1"/>
</dbReference>
<protein>
    <submittedName>
        <fullName evidence="2">Uma2 family endonuclease</fullName>
    </submittedName>
</protein>
<reference evidence="2 3" key="1">
    <citation type="submission" date="2018-12" db="EMBL/GenBank/DDBJ databases">
        <title>Genome Sequence of Candidatus Viridilinea halotolerans isolated from saline sulfide-rich spring.</title>
        <authorList>
            <person name="Grouzdev D.S."/>
            <person name="Burganskaya E.I."/>
            <person name="Krutkina M.S."/>
            <person name="Sukhacheva M.V."/>
            <person name="Gorlenko V.M."/>
        </authorList>
    </citation>
    <scope>NUCLEOTIDE SEQUENCE [LARGE SCALE GENOMIC DNA]</scope>
    <source>
        <strain evidence="2">Chok-6</strain>
    </source>
</reference>
<dbReference type="CDD" id="cd06260">
    <property type="entry name" value="DUF820-like"/>
    <property type="match status" value="1"/>
</dbReference>
<name>A0A426TUN1_9CHLR</name>
<dbReference type="InterPro" id="IPR012296">
    <property type="entry name" value="Nuclease_put_TT1808"/>
</dbReference>